<reference evidence="3" key="2">
    <citation type="submission" date="2025-08" db="UniProtKB">
        <authorList>
            <consortium name="Ensembl"/>
        </authorList>
    </citation>
    <scope>IDENTIFICATION</scope>
</reference>
<dbReference type="Proteomes" id="UP000265100">
    <property type="component" value="Chromosome 17"/>
</dbReference>
<name>A0A3P8PXQ9_ASTCA</name>
<evidence type="ECO:0008006" key="5">
    <source>
        <dbReference type="Google" id="ProtNLM"/>
    </source>
</evidence>
<proteinExistence type="predicted"/>
<keyword evidence="1" id="KW-0053">Apoptosis</keyword>
<feature type="region of interest" description="Disordered" evidence="2">
    <location>
        <begin position="1"/>
        <end position="36"/>
    </location>
</feature>
<accession>A0A3P8PXQ9</accession>
<reference evidence="3" key="1">
    <citation type="submission" date="2018-05" db="EMBL/GenBank/DDBJ databases">
        <authorList>
            <person name="Datahose"/>
        </authorList>
    </citation>
    <scope>NUCLEOTIDE SEQUENCE</scope>
</reference>
<dbReference type="OMA" id="QIALTCE"/>
<evidence type="ECO:0000256" key="2">
    <source>
        <dbReference type="SAM" id="MobiDB-lite"/>
    </source>
</evidence>
<dbReference type="GO" id="GO:2001236">
    <property type="term" value="P:regulation of extrinsic apoptotic signaling pathway"/>
    <property type="evidence" value="ECO:0007669"/>
    <property type="project" value="TreeGrafter"/>
</dbReference>
<dbReference type="AlphaFoldDB" id="A0A3P8PXQ9"/>
<reference evidence="3" key="3">
    <citation type="submission" date="2025-09" db="UniProtKB">
        <authorList>
            <consortium name="Ensembl"/>
        </authorList>
    </citation>
    <scope>IDENTIFICATION</scope>
</reference>
<feature type="region of interest" description="Disordered" evidence="2">
    <location>
        <begin position="50"/>
        <end position="131"/>
    </location>
</feature>
<dbReference type="PANTHER" id="PTHR14965:SF1">
    <property type="entry name" value="APOPTOSIS FACILITATOR BCL-2-LIKE PROTEIN 14"/>
    <property type="match status" value="1"/>
</dbReference>
<evidence type="ECO:0000256" key="1">
    <source>
        <dbReference type="ARBA" id="ARBA00022703"/>
    </source>
</evidence>
<dbReference type="PANTHER" id="PTHR14965">
    <property type="entry name" value="SI:CH73-248E21.1"/>
    <property type="match status" value="1"/>
</dbReference>
<feature type="compositionally biased region" description="Basic residues" evidence="2">
    <location>
        <begin position="90"/>
        <end position="100"/>
    </location>
</feature>
<dbReference type="GO" id="GO:0006915">
    <property type="term" value="P:apoptotic process"/>
    <property type="evidence" value="ECO:0007669"/>
    <property type="project" value="UniProtKB-KW"/>
</dbReference>
<organism evidence="3 4">
    <name type="scientific">Astatotilapia calliptera</name>
    <name type="common">Eastern happy</name>
    <name type="synonym">Chromis callipterus</name>
    <dbReference type="NCBI Taxonomy" id="8154"/>
    <lineage>
        <taxon>Eukaryota</taxon>
        <taxon>Metazoa</taxon>
        <taxon>Chordata</taxon>
        <taxon>Craniata</taxon>
        <taxon>Vertebrata</taxon>
        <taxon>Euteleostomi</taxon>
        <taxon>Actinopterygii</taxon>
        <taxon>Neopterygii</taxon>
        <taxon>Teleostei</taxon>
        <taxon>Neoteleostei</taxon>
        <taxon>Acanthomorphata</taxon>
        <taxon>Ovalentaria</taxon>
        <taxon>Cichlomorphae</taxon>
        <taxon>Cichliformes</taxon>
        <taxon>Cichlidae</taxon>
        <taxon>African cichlids</taxon>
        <taxon>Pseudocrenilabrinae</taxon>
        <taxon>Haplochromini</taxon>
        <taxon>Astatotilapia</taxon>
    </lineage>
</organism>
<protein>
    <recommendedName>
        <fullName evidence="5">Apoptosis facilitator Bcl-2-like protein 14</fullName>
    </recommendedName>
</protein>
<dbReference type="OrthoDB" id="9948726at2759"/>
<dbReference type="STRING" id="8154.ENSACLP00000021803"/>
<keyword evidence="4" id="KW-1185">Reference proteome</keyword>
<evidence type="ECO:0000313" key="4">
    <source>
        <dbReference type="Proteomes" id="UP000265100"/>
    </source>
</evidence>
<dbReference type="GeneTree" id="ENSGT00910000145367"/>
<dbReference type="Bgee" id="ENSACLG00000014837">
    <property type="expression patterns" value="Expressed in ovary and 5 other cell types or tissues"/>
</dbReference>
<dbReference type="Ensembl" id="ENSACLT00000022309.2">
    <property type="protein sequence ID" value="ENSACLP00000021803.2"/>
    <property type="gene ID" value="ENSACLG00000014837.2"/>
</dbReference>
<evidence type="ECO:0000313" key="3">
    <source>
        <dbReference type="Ensembl" id="ENSACLP00000021803.2"/>
    </source>
</evidence>
<sequence>MTNGHIEIYDPIPRPAGRSTGTYHDPESTPNVANMEDTVEFRVLMAYVTRRRPNTQRSPVRESGGDDSDGHVKTPLKTPTQTENKLTEKKNRKKGRRLKRMLSIFSCTRPQTKNEEDEEEEQQQKPMEPADEVSFRCFPATVRRVNILLVSCLNWFESSLNSAKSDEPEKEEEDEKASEVASRLMELADEIQLIPPNIESDCPENDEVEKIIGLLLRETGDKYDGKVLKDANIAAELFWNYDFFKKLINTFLIRVGLRSPSPNSPGPQASQKTQMAVMCEVTTRLSAVETLPTNRLLNHGAQYIQNNFSSWVQDQGGYDAAFDETEEVD</sequence>
<feature type="compositionally biased region" description="Basic and acidic residues" evidence="2">
    <location>
        <begin position="59"/>
        <end position="72"/>
    </location>
</feature>